<dbReference type="RefSeq" id="WP_303307460.1">
    <property type="nucleotide sequence ID" value="NZ_JAODOP010000004.1"/>
</dbReference>
<evidence type="ECO:0000313" key="3">
    <source>
        <dbReference type="Proteomes" id="UP001337305"/>
    </source>
</evidence>
<reference evidence="2 3" key="1">
    <citation type="submission" date="2022-09" db="EMBL/GenBank/DDBJ databases">
        <title>Genome sequencing of Flavivirga sp. MEBiC05379.</title>
        <authorList>
            <person name="Oh H.-M."/>
            <person name="Kwon K.K."/>
            <person name="Park M.J."/>
            <person name="Yang S.-H."/>
        </authorList>
    </citation>
    <scope>NUCLEOTIDE SEQUENCE [LARGE SCALE GENOMIC DNA]</scope>
    <source>
        <strain evidence="2 3">MEBiC05379</strain>
    </source>
</reference>
<protein>
    <submittedName>
        <fullName evidence="2">DUF4347 domain-containing protein</fullName>
    </submittedName>
</protein>
<sequence>MKSKPNQITFAIMLLFMLTGTAMFSQQKNLIVIDKNYPNKQSLIASVPKSDVILQISLADNLWGDIYASLIKDTKINNIHLFLKTVENKYLIGNTEIGVEALKNNLDLGKLGTIKSSGQEKNLYVYSCSLANNTEGIKLLETLGMKAKFNVISAKGCTSIFDGNFNFNYSSKGRITHTDLILD</sequence>
<gene>
    <name evidence="2" type="ORF">N1F79_18735</name>
</gene>
<dbReference type="Proteomes" id="UP001337305">
    <property type="component" value="Unassembled WGS sequence"/>
</dbReference>
<dbReference type="EMBL" id="JAODOP010000004">
    <property type="protein sequence ID" value="MEF3835167.1"/>
    <property type="molecule type" value="Genomic_DNA"/>
</dbReference>
<dbReference type="InterPro" id="IPR025592">
    <property type="entry name" value="DUF4347"/>
</dbReference>
<dbReference type="Pfam" id="PF14252">
    <property type="entry name" value="DUF4347"/>
    <property type="match status" value="1"/>
</dbReference>
<name>A0ABU7XZ60_9FLAO</name>
<organism evidence="2 3">
    <name type="scientific">Flavivirga spongiicola</name>
    <dbReference type="NCBI Taxonomy" id="421621"/>
    <lineage>
        <taxon>Bacteria</taxon>
        <taxon>Pseudomonadati</taxon>
        <taxon>Bacteroidota</taxon>
        <taxon>Flavobacteriia</taxon>
        <taxon>Flavobacteriales</taxon>
        <taxon>Flavobacteriaceae</taxon>
        <taxon>Flavivirga</taxon>
    </lineage>
</organism>
<keyword evidence="3" id="KW-1185">Reference proteome</keyword>
<accession>A0ABU7XZ60</accession>
<evidence type="ECO:0000259" key="1">
    <source>
        <dbReference type="Pfam" id="PF14252"/>
    </source>
</evidence>
<comment type="caution">
    <text evidence="2">The sequence shown here is derived from an EMBL/GenBank/DDBJ whole genome shotgun (WGS) entry which is preliminary data.</text>
</comment>
<evidence type="ECO:0000313" key="2">
    <source>
        <dbReference type="EMBL" id="MEF3835167.1"/>
    </source>
</evidence>
<proteinExistence type="predicted"/>
<feature type="domain" description="DUF4347" evidence="1">
    <location>
        <begin position="30"/>
        <end position="156"/>
    </location>
</feature>